<protein>
    <recommendedName>
        <fullName evidence="3">Lipoprotein</fullName>
    </recommendedName>
</protein>
<accession>A0A0R3E723</accession>
<dbReference type="EMBL" id="LJYG01000044">
    <property type="protein sequence ID" value="KRQ15330.1"/>
    <property type="molecule type" value="Genomic_DNA"/>
</dbReference>
<dbReference type="Proteomes" id="UP000051936">
    <property type="component" value="Unassembled WGS sequence"/>
</dbReference>
<dbReference type="PROSITE" id="PS51257">
    <property type="entry name" value="PROKAR_LIPOPROTEIN"/>
    <property type="match status" value="1"/>
</dbReference>
<dbReference type="OrthoDB" id="8253592at2"/>
<dbReference type="RefSeq" id="WP_057745240.1">
    <property type="nucleotide sequence ID" value="NZ_LJYG01000044.1"/>
</dbReference>
<gene>
    <name evidence="1" type="ORF">AOQ71_10040</name>
</gene>
<name>A0A0R3E723_9BRAD</name>
<sequence length="293" mass="31597">MVARNLLALVVVSGCVAGCGTYVPEIQENLSASESERSAFIQAIVRNVRCEVQDAVVRLYQENPPSIDPYNRNLKWFDSWAVQISLQLTIDEKGILNPTGNWLPPSPANSIFNLAAGATVSTEAQRVDKIGAFFLVSELKKLRACPPQDRNRGPFILQSDLKLFQWLKATMISIDNGDTPAPADSGGPLQSNVLSHEVKFDIVSTGTLNPGWVLTMGSINQNGTFLSATRDRTQDLTITFGPPDPKWAEFVIDPVSGKRRLRPAALGPAASNAALASEIGASITNAVRSGARP</sequence>
<proteinExistence type="predicted"/>
<evidence type="ECO:0000313" key="2">
    <source>
        <dbReference type="Proteomes" id="UP000051936"/>
    </source>
</evidence>
<dbReference type="AlphaFoldDB" id="A0A0R3E723"/>
<keyword evidence="2" id="KW-1185">Reference proteome</keyword>
<reference evidence="1 2" key="1">
    <citation type="submission" date="2015-09" db="EMBL/GenBank/DDBJ databases">
        <title>Draft Genome Sequence of Bradyrhizobium manausense Strain BR 3351T, a Novel Symbiotic Nitrogen-Fixing Alphaproteobacterium Isolated from Brazilian Amazon Rain Forest.</title>
        <authorList>
            <person name="De Araujo J.L."/>
            <person name="Zilli J.E."/>
        </authorList>
    </citation>
    <scope>NUCLEOTIDE SEQUENCE [LARGE SCALE GENOMIC DNA]</scope>
    <source>
        <strain evidence="1 2">BR3351</strain>
    </source>
</reference>
<comment type="caution">
    <text evidence="1">The sequence shown here is derived from an EMBL/GenBank/DDBJ whole genome shotgun (WGS) entry which is preliminary data.</text>
</comment>
<organism evidence="1 2">
    <name type="scientific">Bradyrhizobium manausense</name>
    <dbReference type="NCBI Taxonomy" id="989370"/>
    <lineage>
        <taxon>Bacteria</taxon>
        <taxon>Pseudomonadati</taxon>
        <taxon>Pseudomonadota</taxon>
        <taxon>Alphaproteobacteria</taxon>
        <taxon>Hyphomicrobiales</taxon>
        <taxon>Nitrobacteraceae</taxon>
        <taxon>Bradyrhizobium</taxon>
    </lineage>
</organism>
<evidence type="ECO:0008006" key="3">
    <source>
        <dbReference type="Google" id="ProtNLM"/>
    </source>
</evidence>
<evidence type="ECO:0000313" key="1">
    <source>
        <dbReference type="EMBL" id="KRQ15330.1"/>
    </source>
</evidence>